<keyword evidence="5" id="KW-0482">Metalloprotease</keyword>
<organism evidence="7 8">
    <name type="scientific">Owenia fusiformis</name>
    <name type="common">Polychaete worm</name>
    <dbReference type="NCBI Taxonomy" id="6347"/>
    <lineage>
        <taxon>Eukaryota</taxon>
        <taxon>Metazoa</taxon>
        <taxon>Spiralia</taxon>
        <taxon>Lophotrochozoa</taxon>
        <taxon>Annelida</taxon>
        <taxon>Polychaeta</taxon>
        <taxon>Sedentaria</taxon>
        <taxon>Canalipalpata</taxon>
        <taxon>Sabellida</taxon>
        <taxon>Oweniida</taxon>
        <taxon>Oweniidae</taxon>
        <taxon>Owenia</taxon>
    </lineage>
</organism>
<evidence type="ECO:0000256" key="3">
    <source>
        <dbReference type="ARBA" id="ARBA00022801"/>
    </source>
</evidence>
<keyword evidence="2" id="KW-0479">Metal-binding</keyword>
<dbReference type="GO" id="GO:0046872">
    <property type="term" value="F:metal ion binding"/>
    <property type="evidence" value="ECO:0007669"/>
    <property type="project" value="UniProtKB-KW"/>
</dbReference>
<gene>
    <name evidence="7" type="ORF">OFUS_LOCUS546</name>
</gene>
<sequence>GKTWCAPIGTRTEIDYEPHQVAPLWQPPNNRSLEDWLVNNGQTQEEWQKVQDMMGQIQHLDCLSRDGCLDDGPMSISNTEPTISDLMDDDIILNMEQAMFLLEQMQSRQKRKVHNFDRFPTKKWSSNKPIKYKFNGQHSVYQMTKIRGALSHWQEQTCLSFEEVHRNQIVPGSHIIFVKRTGCSSYYGQQVRVTPQPISLGANCI</sequence>
<dbReference type="GO" id="GO:0004222">
    <property type="term" value="F:metalloendopeptidase activity"/>
    <property type="evidence" value="ECO:0007669"/>
    <property type="project" value="InterPro"/>
</dbReference>
<evidence type="ECO:0000313" key="8">
    <source>
        <dbReference type="Proteomes" id="UP000749559"/>
    </source>
</evidence>
<evidence type="ECO:0000256" key="4">
    <source>
        <dbReference type="ARBA" id="ARBA00022833"/>
    </source>
</evidence>
<proteinExistence type="predicted"/>
<comment type="caution">
    <text evidence="7">The sequence shown here is derived from an EMBL/GenBank/DDBJ whole genome shotgun (WGS) entry which is preliminary data.</text>
</comment>
<keyword evidence="4" id="KW-0862">Zinc</keyword>
<evidence type="ECO:0000256" key="1">
    <source>
        <dbReference type="ARBA" id="ARBA00022670"/>
    </source>
</evidence>
<dbReference type="Gene3D" id="3.40.390.10">
    <property type="entry name" value="Collagenase (Catalytic Domain)"/>
    <property type="match status" value="1"/>
</dbReference>
<comment type="caution">
    <text evidence="6">Lacks conserved residue(s) required for the propagation of feature annotation.</text>
</comment>
<evidence type="ECO:0000256" key="6">
    <source>
        <dbReference type="PROSITE-ProRule" id="PRU01211"/>
    </source>
</evidence>
<feature type="non-terminal residue" evidence="7">
    <location>
        <position position="205"/>
    </location>
</feature>
<keyword evidence="8" id="KW-1185">Reference proteome</keyword>
<evidence type="ECO:0000313" key="7">
    <source>
        <dbReference type="EMBL" id="CAH1772855.1"/>
    </source>
</evidence>
<dbReference type="InterPro" id="IPR024079">
    <property type="entry name" value="MetalloPept_cat_dom_sf"/>
</dbReference>
<evidence type="ECO:0000256" key="2">
    <source>
        <dbReference type="ARBA" id="ARBA00022723"/>
    </source>
</evidence>
<protein>
    <submittedName>
        <fullName evidence="7">Uncharacterized protein</fullName>
    </submittedName>
</protein>
<dbReference type="InterPro" id="IPR001506">
    <property type="entry name" value="Peptidase_M12A"/>
</dbReference>
<dbReference type="PROSITE" id="PS51864">
    <property type="entry name" value="ASTACIN"/>
    <property type="match status" value="1"/>
</dbReference>
<dbReference type="PANTHER" id="PTHR10127:SF780">
    <property type="entry name" value="METALLOENDOPEPTIDASE"/>
    <property type="match status" value="1"/>
</dbReference>
<evidence type="ECO:0000256" key="5">
    <source>
        <dbReference type="ARBA" id="ARBA00023049"/>
    </source>
</evidence>
<accession>A0A8J1UVE5</accession>
<feature type="non-terminal residue" evidence="7">
    <location>
        <position position="1"/>
    </location>
</feature>
<keyword evidence="1" id="KW-0645">Protease</keyword>
<keyword evidence="3" id="KW-0378">Hydrolase</keyword>
<dbReference type="Pfam" id="PF01400">
    <property type="entry name" value="Astacin"/>
    <property type="match status" value="1"/>
</dbReference>
<dbReference type="PANTHER" id="PTHR10127">
    <property type="entry name" value="DISCOIDIN, CUB, EGF, LAMININ , AND ZINC METALLOPROTEASE DOMAIN CONTAINING"/>
    <property type="match status" value="1"/>
</dbReference>
<dbReference type="SUPFAM" id="SSF55486">
    <property type="entry name" value="Metalloproteases ('zincins'), catalytic domain"/>
    <property type="match status" value="1"/>
</dbReference>
<dbReference type="EMBL" id="CAIIXF020000001">
    <property type="protein sequence ID" value="CAH1772855.1"/>
    <property type="molecule type" value="Genomic_DNA"/>
</dbReference>
<dbReference type="Proteomes" id="UP000749559">
    <property type="component" value="Unassembled WGS sequence"/>
</dbReference>
<reference evidence="7" key="1">
    <citation type="submission" date="2022-03" db="EMBL/GenBank/DDBJ databases">
        <authorList>
            <person name="Martin C."/>
        </authorList>
    </citation>
    <scope>NUCLEOTIDE SEQUENCE</scope>
</reference>
<dbReference type="GO" id="GO:0006508">
    <property type="term" value="P:proteolysis"/>
    <property type="evidence" value="ECO:0007669"/>
    <property type="project" value="UniProtKB-KW"/>
</dbReference>
<name>A0A8J1UVE5_OWEFU</name>
<dbReference type="AlphaFoldDB" id="A0A8J1UVE5"/>